<dbReference type="STRING" id="573508.A0A1E3BNW9"/>
<dbReference type="InterPro" id="IPR016191">
    <property type="entry name" value="Ribonuclease/ribotoxin"/>
</dbReference>
<dbReference type="GO" id="GO:0016787">
    <property type="term" value="F:hydrolase activity"/>
    <property type="evidence" value="ECO:0007669"/>
    <property type="project" value="UniProtKB-KW"/>
</dbReference>
<dbReference type="PANTHER" id="PTHR42104">
    <property type="entry name" value="EXTRACELLULAR GUANYL-SPECIFIC RIBONUCLEASE RNTA (AFU_ORTHOLOGUE AFUA_4G03230)"/>
    <property type="match status" value="1"/>
</dbReference>
<evidence type="ECO:0000256" key="4">
    <source>
        <dbReference type="ARBA" id="ARBA00023157"/>
    </source>
</evidence>
<feature type="compositionally biased region" description="Basic and acidic residues" evidence="6">
    <location>
        <begin position="146"/>
        <end position="174"/>
    </location>
</feature>
<dbReference type="SUPFAM" id="SSF53933">
    <property type="entry name" value="Microbial ribonucleases"/>
    <property type="match status" value="1"/>
</dbReference>
<evidence type="ECO:0000256" key="7">
    <source>
        <dbReference type="SAM" id="SignalP"/>
    </source>
</evidence>
<dbReference type="GO" id="GO:0046589">
    <property type="term" value="F:ribonuclease T1 activity"/>
    <property type="evidence" value="ECO:0007669"/>
    <property type="project" value="UniProtKB-EC"/>
</dbReference>
<evidence type="ECO:0000313" key="8">
    <source>
        <dbReference type="EMBL" id="ODM22649.1"/>
    </source>
</evidence>
<dbReference type="OrthoDB" id="5425539at2759"/>
<keyword evidence="5" id="KW-0456">Lyase</keyword>
<evidence type="ECO:0000256" key="1">
    <source>
        <dbReference type="ARBA" id="ARBA00022722"/>
    </source>
</evidence>
<dbReference type="PANTHER" id="PTHR42104:SF2">
    <property type="entry name" value="GUANYL-SPECIFIC RIBONUCLEASE, PUTATIVE (AFU_ORTHOLOGUE AFUA_4G01200)-RELATED"/>
    <property type="match status" value="1"/>
</dbReference>
<evidence type="ECO:0000256" key="3">
    <source>
        <dbReference type="ARBA" id="ARBA00022801"/>
    </source>
</evidence>
<dbReference type="Pfam" id="PF00545">
    <property type="entry name" value="Ribonuclease"/>
    <property type="match status" value="1"/>
</dbReference>
<feature type="signal peptide" evidence="7">
    <location>
        <begin position="1"/>
        <end position="19"/>
    </location>
</feature>
<keyword evidence="2" id="KW-0255">Endonuclease</keyword>
<accession>A0A1E3BNW9</accession>
<organism evidence="8 9">
    <name type="scientific">Aspergillus cristatus</name>
    <name type="common">Chinese Fuzhuan brick tea-fermentation fungus</name>
    <name type="synonym">Eurotium cristatum</name>
    <dbReference type="NCBI Taxonomy" id="573508"/>
    <lineage>
        <taxon>Eukaryota</taxon>
        <taxon>Fungi</taxon>
        <taxon>Dikarya</taxon>
        <taxon>Ascomycota</taxon>
        <taxon>Pezizomycotina</taxon>
        <taxon>Eurotiomycetes</taxon>
        <taxon>Eurotiomycetidae</taxon>
        <taxon>Eurotiales</taxon>
        <taxon>Aspergillaceae</taxon>
        <taxon>Aspergillus</taxon>
        <taxon>Aspergillus subgen. Aspergillus</taxon>
    </lineage>
</organism>
<keyword evidence="4" id="KW-1015">Disulfide bond</keyword>
<name>A0A1E3BNW9_ASPCR</name>
<evidence type="ECO:0000256" key="6">
    <source>
        <dbReference type="SAM" id="MobiDB-lite"/>
    </source>
</evidence>
<proteinExistence type="predicted"/>
<evidence type="ECO:0000256" key="5">
    <source>
        <dbReference type="ARBA" id="ARBA00023239"/>
    </source>
</evidence>
<feature type="chain" id="PRO_5009123819" evidence="7">
    <location>
        <begin position="20"/>
        <end position="184"/>
    </location>
</feature>
<keyword evidence="9" id="KW-1185">Reference proteome</keyword>
<sequence length="184" mass="20401">MLFNFKSIFLLALAANAYALPISTAGDTALETRSLEARAQYKDVDCNGKVFKADILRSSISKAREVQGLKDQKKPGYSYPKPYGNDDGKMFPGASGLYEYPLNSPVYSGKGIPGSYRVIMTSNYGYKGALLHKGGNTFQKCINVEDKKKQEEEDARKKKEESDKQSKEAKEANERKKHGKGGKQ</sequence>
<protein>
    <submittedName>
        <fullName evidence="8">Uncharacterized protein</fullName>
    </submittedName>
</protein>
<dbReference type="EMBL" id="JXNT01000001">
    <property type="protein sequence ID" value="ODM22649.1"/>
    <property type="molecule type" value="Genomic_DNA"/>
</dbReference>
<reference evidence="8 9" key="1">
    <citation type="journal article" date="2016" name="BMC Genomics">
        <title>Comparative genomic and transcriptomic analyses of the Fuzhuan brick tea-fermentation fungus Aspergillus cristatus.</title>
        <authorList>
            <person name="Ge Y."/>
            <person name="Wang Y."/>
            <person name="Liu Y."/>
            <person name="Tan Y."/>
            <person name="Ren X."/>
            <person name="Zhang X."/>
            <person name="Hyde K.D."/>
            <person name="Liu Y."/>
            <person name="Liu Z."/>
        </authorList>
    </citation>
    <scope>NUCLEOTIDE SEQUENCE [LARGE SCALE GENOMIC DNA]</scope>
    <source>
        <strain evidence="8 9">GZAAS20.1005</strain>
    </source>
</reference>
<dbReference type="VEuPathDB" id="FungiDB:SI65_00238"/>
<gene>
    <name evidence="8" type="ORF">SI65_00238</name>
</gene>
<dbReference type="Proteomes" id="UP000094569">
    <property type="component" value="Unassembled WGS sequence"/>
</dbReference>
<keyword evidence="7" id="KW-0732">Signal</keyword>
<dbReference type="AlphaFoldDB" id="A0A1E3BNW9"/>
<feature type="region of interest" description="Disordered" evidence="6">
    <location>
        <begin position="146"/>
        <end position="184"/>
    </location>
</feature>
<evidence type="ECO:0000256" key="2">
    <source>
        <dbReference type="ARBA" id="ARBA00022759"/>
    </source>
</evidence>
<dbReference type="InterPro" id="IPR000026">
    <property type="entry name" value="N1-like"/>
</dbReference>
<feature type="compositionally biased region" description="Basic residues" evidence="6">
    <location>
        <begin position="175"/>
        <end position="184"/>
    </location>
</feature>
<dbReference type="Gene3D" id="3.10.450.30">
    <property type="entry name" value="Microbial ribonucleases"/>
    <property type="match status" value="1"/>
</dbReference>
<comment type="caution">
    <text evidence="8">The sequence shown here is derived from an EMBL/GenBank/DDBJ whole genome shotgun (WGS) entry which is preliminary data.</text>
</comment>
<keyword evidence="1" id="KW-0540">Nuclease</keyword>
<dbReference type="GO" id="GO:0003723">
    <property type="term" value="F:RNA binding"/>
    <property type="evidence" value="ECO:0007669"/>
    <property type="project" value="InterPro"/>
</dbReference>
<keyword evidence="3" id="KW-0378">Hydrolase</keyword>
<evidence type="ECO:0000313" key="9">
    <source>
        <dbReference type="Proteomes" id="UP000094569"/>
    </source>
</evidence>